<organism evidence="1 2">
    <name type="scientific">Litorilituus lipolyticus</name>
    <dbReference type="NCBI Taxonomy" id="2491017"/>
    <lineage>
        <taxon>Bacteria</taxon>
        <taxon>Pseudomonadati</taxon>
        <taxon>Pseudomonadota</taxon>
        <taxon>Gammaproteobacteria</taxon>
        <taxon>Alteromonadales</taxon>
        <taxon>Colwelliaceae</taxon>
        <taxon>Litorilituus</taxon>
    </lineage>
</organism>
<dbReference type="EMBL" id="SAWY01000038">
    <property type="protein sequence ID" value="TPH12920.1"/>
    <property type="molecule type" value="Genomic_DNA"/>
</dbReference>
<dbReference type="RefSeq" id="WP_140605396.1">
    <property type="nucleotide sequence ID" value="NZ_SAWY01000038.1"/>
</dbReference>
<evidence type="ECO:0000313" key="1">
    <source>
        <dbReference type="EMBL" id="TPH12920.1"/>
    </source>
</evidence>
<accession>A0A502KMJ8</accession>
<dbReference type="AlphaFoldDB" id="A0A502KMJ8"/>
<reference evidence="1 2" key="1">
    <citation type="submission" date="2019-01" db="EMBL/GenBank/DDBJ databases">
        <title>Litorilituus lipolytica sp. nov., isolated from intertidal sand of the Yellow Sea in China.</title>
        <authorList>
            <person name="Liu A."/>
        </authorList>
    </citation>
    <scope>NUCLEOTIDE SEQUENCE [LARGE SCALE GENOMIC DNA]</scope>
    <source>
        <strain evidence="1 2">RZ04</strain>
    </source>
</reference>
<dbReference type="Gene3D" id="3.30.530.20">
    <property type="match status" value="1"/>
</dbReference>
<proteinExistence type="predicted"/>
<evidence type="ECO:0000313" key="2">
    <source>
        <dbReference type="Proteomes" id="UP000315303"/>
    </source>
</evidence>
<name>A0A502KMJ8_9GAMM</name>
<dbReference type="Proteomes" id="UP000315303">
    <property type="component" value="Unassembled WGS sequence"/>
</dbReference>
<dbReference type="InterPro" id="IPR023393">
    <property type="entry name" value="START-like_dom_sf"/>
</dbReference>
<evidence type="ECO:0008006" key="3">
    <source>
        <dbReference type="Google" id="ProtNLM"/>
    </source>
</evidence>
<dbReference type="SUPFAM" id="SSF55961">
    <property type="entry name" value="Bet v1-like"/>
    <property type="match status" value="1"/>
</dbReference>
<dbReference type="OrthoDB" id="5734556at2"/>
<protein>
    <recommendedName>
        <fullName evidence="3">START domain-containing protein</fullName>
    </recommendedName>
</protein>
<gene>
    <name evidence="1" type="ORF">EPA86_16050</name>
</gene>
<comment type="caution">
    <text evidence="1">The sequence shown here is derived from an EMBL/GenBank/DDBJ whole genome shotgun (WGS) entry which is preliminary data.</text>
</comment>
<keyword evidence="2" id="KW-1185">Reference proteome</keyword>
<sequence>MTLTWLDRKNGLFHFLIVIICLLYHQDAQSTNEAHKVLEKPQWRVWQKNSHIEVSYRNSHIYNSDNVPLLEVKATLQVDSSLSAFLLFIQDVENTPRWLINAKRSEITRQNSPQENQFYIEFKGLWPIKKRLLFIQSRYWQNKDLSVEIALTDAEDKIIEQLFPKERDDIIKVNIHQAQWLLTPSLRINEQTKEIHHLNIEYQFIADAGGNVPQWLAKHFALKSIWKSIRNIHRQLPESIWQQHDIPHIKELTPSN</sequence>